<protein>
    <recommendedName>
        <fullName evidence="4">F-box domain-containing protein</fullName>
    </recommendedName>
</protein>
<dbReference type="AlphaFoldDB" id="A0AAD6TZ54"/>
<accession>A0AAD6TZ54</accession>
<name>A0AAD6TZ54_9AGAR</name>
<gene>
    <name evidence="2" type="ORF">B0H15DRAFT_802525</name>
</gene>
<evidence type="ECO:0000256" key="1">
    <source>
        <dbReference type="SAM" id="MobiDB-lite"/>
    </source>
</evidence>
<feature type="region of interest" description="Disordered" evidence="1">
    <location>
        <begin position="66"/>
        <end position="91"/>
    </location>
</feature>
<keyword evidence="3" id="KW-1185">Reference proteome</keyword>
<organism evidence="2 3">
    <name type="scientific">Mycena belliarum</name>
    <dbReference type="NCBI Taxonomy" id="1033014"/>
    <lineage>
        <taxon>Eukaryota</taxon>
        <taxon>Fungi</taxon>
        <taxon>Dikarya</taxon>
        <taxon>Basidiomycota</taxon>
        <taxon>Agaricomycotina</taxon>
        <taxon>Agaricomycetes</taxon>
        <taxon>Agaricomycetidae</taxon>
        <taxon>Agaricales</taxon>
        <taxon>Marasmiineae</taxon>
        <taxon>Mycenaceae</taxon>
        <taxon>Mycena</taxon>
    </lineage>
</organism>
<proteinExistence type="predicted"/>
<dbReference type="Proteomes" id="UP001222325">
    <property type="component" value="Unassembled WGS sequence"/>
</dbReference>
<dbReference type="EMBL" id="JARJCN010000038">
    <property type="protein sequence ID" value="KAJ7084468.1"/>
    <property type="molecule type" value="Genomic_DNA"/>
</dbReference>
<reference evidence="2" key="1">
    <citation type="submission" date="2023-03" db="EMBL/GenBank/DDBJ databases">
        <title>Massive genome expansion in bonnet fungi (Mycena s.s.) driven by repeated elements and novel gene families across ecological guilds.</title>
        <authorList>
            <consortium name="Lawrence Berkeley National Laboratory"/>
            <person name="Harder C.B."/>
            <person name="Miyauchi S."/>
            <person name="Viragh M."/>
            <person name="Kuo A."/>
            <person name="Thoen E."/>
            <person name="Andreopoulos B."/>
            <person name="Lu D."/>
            <person name="Skrede I."/>
            <person name="Drula E."/>
            <person name="Henrissat B."/>
            <person name="Morin E."/>
            <person name="Kohler A."/>
            <person name="Barry K."/>
            <person name="LaButti K."/>
            <person name="Morin E."/>
            <person name="Salamov A."/>
            <person name="Lipzen A."/>
            <person name="Mereny Z."/>
            <person name="Hegedus B."/>
            <person name="Baldrian P."/>
            <person name="Stursova M."/>
            <person name="Weitz H."/>
            <person name="Taylor A."/>
            <person name="Grigoriev I.V."/>
            <person name="Nagy L.G."/>
            <person name="Martin F."/>
            <person name="Kauserud H."/>
        </authorList>
    </citation>
    <scope>NUCLEOTIDE SEQUENCE</scope>
    <source>
        <strain evidence="2">CBHHK173m</strain>
    </source>
</reference>
<evidence type="ECO:0008006" key="4">
    <source>
        <dbReference type="Google" id="ProtNLM"/>
    </source>
</evidence>
<evidence type="ECO:0000313" key="3">
    <source>
        <dbReference type="Proteomes" id="UP001222325"/>
    </source>
</evidence>
<evidence type="ECO:0000313" key="2">
    <source>
        <dbReference type="EMBL" id="KAJ7084468.1"/>
    </source>
</evidence>
<comment type="caution">
    <text evidence="2">The sequence shown here is derived from an EMBL/GenBank/DDBJ whole genome shotgun (WGS) entry which is preliminary data.</text>
</comment>
<sequence length="421" mass="47011">MDEEDFYPLLEEYHDQLQFLRGATFGPAVRRVLTLMSAVQLFATLSNSSHHYTLVSQFLQWELENSDDEDDTMTDHSSNDTDSSSATPPYRSQERSSFFELPAVAFPPELIHRIIGELAPPDRSRFAQASSWTSAAIHALIAHEASTLLTRFGLRFLEVRLMQAATGTVIGGSAVPSLLMRHFTANNIDLYAGRGYDDEVLHFLLQNSYQLKDDTLAMELPPGIRNCTTVALHGLEINVFETISFNPLAAVLRSHLSVVFGAWGHEYVWHGYPRLTANWETITTRTHLPRGAGVSEQQRLWKILKKYGANGFEIFLNGFDEPHMCGSSHHCPATLRTTDDGASLRVRFPALSYPADGPRHGPVRWSMAGSGCAEGLTQEGGIPPLSSTHNEDLAWLRSLQRIMRHSVLPTTDDNYPDAFLE</sequence>